<gene>
    <name evidence="1" type="ORF">LY90DRAFT_698178</name>
</gene>
<dbReference type="EMBL" id="MCOG01000015">
    <property type="protein sequence ID" value="ORY79188.1"/>
    <property type="molecule type" value="Genomic_DNA"/>
</dbReference>
<feature type="non-terminal residue" evidence="1">
    <location>
        <position position="113"/>
    </location>
</feature>
<protein>
    <submittedName>
        <fullName evidence="1">Uncharacterized protein</fullName>
    </submittedName>
</protein>
<dbReference type="OrthoDB" id="10599615at2759"/>
<evidence type="ECO:0000313" key="2">
    <source>
        <dbReference type="Proteomes" id="UP000193920"/>
    </source>
</evidence>
<proteinExistence type="predicted"/>
<comment type="caution">
    <text evidence="1">The sequence shown here is derived from an EMBL/GenBank/DDBJ whole genome shotgun (WGS) entry which is preliminary data.</text>
</comment>
<accession>A0A1Y2F5J3</accession>
<sequence length="113" mass="12876">MATFIVLVCSCACFLVTTAYYKYIYLPIKNKRAKRRVNQNIHSLPPSSSSPFVEVDSHRVNRIITTENISIVEPGHHHIHKITTDISNIPKATTISYIPKKSNKLFKPTRVII</sequence>
<reference evidence="1 2" key="1">
    <citation type="submission" date="2016-08" db="EMBL/GenBank/DDBJ databases">
        <title>A Parts List for Fungal Cellulosomes Revealed by Comparative Genomics.</title>
        <authorList>
            <consortium name="DOE Joint Genome Institute"/>
            <person name="Haitjema C.H."/>
            <person name="Gilmore S.P."/>
            <person name="Henske J.K."/>
            <person name="Solomon K.V."/>
            <person name="De Groot R."/>
            <person name="Kuo A."/>
            <person name="Mondo S.J."/>
            <person name="Salamov A.A."/>
            <person name="Labutti K."/>
            <person name="Zhao Z."/>
            <person name="Chiniquy J."/>
            <person name="Barry K."/>
            <person name="Brewer H.M."/>
            <person name="Purvine S.O."/>
            <person name="Wright A.T."/>
            <person name="Boxma B."/>
            <person name="Van Alen T."/>
            <person name="Hackstein J.H."/>
            <person name="Baker S.E."/>
            <person name="Grigoriev I.V."/>
            <person name="O'Malley M.A."/>
        </authorList>
    </citation>
    <scope>NUCLEOTIDE SEQUENCE [LARGE SCALE GENOMIC DNA]</scope>
    <source>
        <strain evidence="1 2">G1</strain>
    </source>
</reference>
<organism evidence="1 2">
    <name type="scientific">Neocallimastix californiae</name>
    <dbReference type="NCBI Taxonomy" id="1754190"/>
    <lineage>
        <taxon>Eukaryota</taxon>
        <taxon>Fungi</taxon>
        <taxon>Fungi incertae sedis</taxon>
        <taxon>Chytridiomycota</taxon>
        <taxon>Chytridiomycota incertae sedis</taxon>
        <taxon>Neocallimastigomycetes</taxon>
        <taxon>Neocallimastigales</taxon>
        <taxon>Neocallimastigaceae</taxon>
        <taxon>Neocallimastix</taxon>
    </lineage>
</organism>
<evidence type="ECO:0000313" key="1">
    <source>
        <dbReference type="EMBL" id="ORY79188.1"/>
    </source>
</evidence>
<dbReference type="AlphaFoldDB" id="A0A1Y2F5J3"/>
<name>A0A1Y2F5J3_9FUNG</name>
<dbReference type="Proteomes" id="UP000193920">
    <property type="component" value="Unassembled WGS sequence"/>
</dbReference>
<keyword evidence="2" id="KW-1185">Reference proteome</keyword>